<evidence type="ECO:0000313" key="3">
    <source>
        <dbReference type="Proteomes" id="UP000077173"/>
    </source>
</evidence>
<comment type="caution">
    <text evidence="2">The sequence shown here is derived from an EMBL/GenBank/DDBJ whole genome shotgun (WGS) entry which is preliminary data.</text>
</comment>
<dbReference type="EMBL" id="LSEF01000061">
    <property type="protein sequence ID" value="OAF15704.1"/>
    <property type="molecule type" value="Genomic_DNA"/>
</dbReference>
<dbReference type="AlphaFoldDB" id="A0A176Z6G5"/>
<protein>
    <submittedName>
        <fullName evidence="2">Uncharacterized protein</fullName>
    </submittedName>
</protein>
<dbReference type="RefSeq" id="WP_082907970.1">
    <property type="nucleotide sequence ID" value="NZ_LSEF01000061.1"/>
</dbReference>
<gene>
    <name evidence="2" type="ORF">AXW67_14815</name>
</gene>
<dbReference type="Proteomes" id="UP000077173">
    <property type="component" value="Unassembled WGS sequence"/>
</dbReference>
<keyword evidence="3" id="KW-1185">Reference proteome</keyword>
<feature type="chain" id="PRO_5008055514" evidence="1">
    <location>
        <begin position="24"/>
        <end position="260"/>
    </location>
</feature>
<sequence length="260" mass="27727">MRAGIIGIMLSAMLALAAGPAVAYDTYDSRSLFANPMFIDRGTSDVAYDPRSCAGVDWDDEVVVARVTAGPRVNFVKSPDDETGKAPSCPAAGGACRKKSYLVPGDFVLAGRTRGDFTCISYRSPVRRIPAWRNGWLPRAALSPVAPMPAPQLSDWLGTWSLPNGSIAITDDGIGGRLHIVGEMAVATMRDVHTGTLDAQVKPATDNIAFLEDGWLPFETNCDSGCRVRMRRAGPFLLVQDNGDCGGAGASFTGLYRRSP</sequence>
<organism evidence="2 3">
    <name type="scientific">Bradyrhizobium neotropicale</name>
    <dbReference type="NCBI Taxonomy" id="1497615"/>
    <lineage>
        <taxon>Bacteria</taxon>
        <taxon>Pseudomonadati</taxon>
        <taxon>Pseudomonadota</taxon>
        <taxon>Alphaproteobacteria</taxon>
        <taxon>Hyphomicrobiales</taxon>
        <taxon>Nitrobacteraceae</taxon>
        <taxon>Bradyrhizobium</taxon>
    </lineage>
</organism>
<accession>A0A176Z6G5</accession>
<evidence type="ECO:0000256" key="1">
    <source>
        <dbReference type="SAM" id="SignalP"/>
    </source>
</evidence>
<evidence type="ECO:0000313" key="2">
    <source>
        <dbReference type="EMBL" id="OAF15704.1"/>
    </source>
</evidence>
<reference evidence="2 3" key="1">
    <citation type="submission" date="2016-02" db="EMBL/GenBank/DDBJ databases">
        <title>Draft genome sequence of the strain BR 10247T Bradyrhizobium neotropicale isolated from nodules of Centrolobium paraense.</title>
        <authorList>
            <person name="Simoes-Araujo J.L."/>
            <person name="Barauna A.C."/>
            <person name="Silva K."/>
            <person name="Zilli J.E."/>
        </authorList>
    </citation>
    <scope>NUCLEOTIDE SEQUENCE [LARGE SCALE GENOMIC DNA]</scope>
    <source>
        <strain evidence="2 3">BR 10247</strain>
    </source>
</reference>
<feature type="signal peptide" evidence="1">
    <location>
        <begin position="1"/>
        <end position="23"/>
    </location>
</feature>
<name>A0A176Z6G5_9BRAD</name>
<keyword evidence="1" id="KW-0732">Signal</keyword>
<proteinExistence type="predicted"/>
<dbReference type="GeneID" id="32585711"/>